<reference evidence="2 3" key="1">
    <citation type="submission" date="2008-07" db="EMBL/GenBank/DDBJ databases">
        <authorList>
            <person name="El-Sayed N."/>
            <person name="Caler E."/>
            <person name="Inman J."/>
            <person name="Amedeo P."/>
            <person name="Hass B."/>
            <person name="Wortman J."/>
        </authorList>
    </citation>
    <scope>NUCLEOTIDE SEQUENCE [LARGE SCALE GENOMIC DNA]</scope>
    <source>
        <strain evidence="3">ATCC 50983 / TXsc</strain>
    </source>
</reference>
<dbReference type="GeneID" id="9045272"/>
<feature type="compositionally biased region" description="Polar residues" evidence="1">
    <location>
        <begin position="72"/>
        <end position="81"/>
    </location>
</feature>
<feature type="compositionally biased region" description="Polar residues" evidence="1">
    <location>
        <begin position="36"/>
        <end position="56"/>
    </location>
</feature>
<dbReference type="Proteomes" id="UP000007800">
    <property type="component" value="Unassembled WGS sequence"/>
</dbReference>
<dbReference type="OrthoDB" id="4018688at2759"/>
<accession>C5KLR2</accession>
<protein>
    <submittedName>
        <fullName evidence="2">Uncharacterized protein</fullName>
    </submittedName>
</protein>
<dbReference type="InParanoid" id="C5KLR2"/>
<evidence type="ECO:0000313" key="3">
    <source>
        <dbReference type="Proteomes" id="UP000007800"/>
    </source>
</evidence>
<gene>
    <name evidence="2" type="ORF">Pmar_PMAR006313</name>
</gene>
<name>C5KLR2_PERM5</name>
<evidence type="ECO:0000256" key="1">
    <source>
        <dbReference type="SAM" id="MobiDB-lite"/>
    </source>
</evidence>
<feature type="region of interest" description="Disordered" evidence="1">
    <location>
        <begin position="19"/>
        <end position="119"/>
    </location>
</feature>
<dbReference type="AlphaFoldDB" id="C5KLR2"/>
<proteinExistence type="predicted"/>
<feature type="non-terminal residue" evidence="2">
    <location>
        <position position="166"/>
    </location>
</feature>
<dbReference type="RefSeq" id="XP_002782786.1">
    <property type="nucleotide sequence ID" value="XM_002782740.1"/>
</dbReference>
<keyword evidence="3" id="KW-1185">Reference proteome</keyword>
<sequence length="166" mass="18388">MNNEAVSLLEHMRNQMREMVQTGLTPGRIPAVPESPSRSPHKNSPPNVNGFDQSSVRDNRRSRKTKLPQGATGRSTPQGGSQPELGNEPFSTDNINGPAGFSAVPATAPAIQQDPRDTESIKLLRRQVEELKVELARSKGPESAQEMEKRLRMQEMEQRYSSLENA</sequence>
<organism evidence="3">
    <name type="scientific">Perkinsus marinus (strain ATCC 50983 / TXsc)</name>
    <dbReference type="NCBI Taxonomy" id="423536"/>
    <lineage>
        <taxon>Eukaryota</taxon>
        <taxon>Sar</taxon>
        <taxon>Alveolata</taxon>
        <taxon>Perkinsozoa</taxon>
        <taxon>Perkinsea</taxon>
        <taxon>Perkinsida</taxon>
        <taxon>Perkinsidae</taxon>
        <taxon>Perkinsus</taxon>
    </lineage>
</organism>
<dbReference type="EMBL" id="GG674138">
    <property type="protein sequence ID" value="EER14581.1"/>
    <property type="molecule type" value="Genomic_DNA"/>
</dbReference>
<evidence type="ECO:0000313" key="2">
    <source>
        <dbReference type="EMBL" id="EER14581.1"/>
    </source>
</evidence>